<feature type="compositionally biased region" description="Gly residues" evidence="3">
    <location>
        <begin position="44"/>
        <end position="55"/>
    </location>
</feature>
<dbReference type="GO" id="GO:0005737">
    <property type="term" value="C:cytoplasm"/>
    <property type="evidence" value="ECO:0007669"/>
    <property type="project" value="TreeGrafter"/>
</dbReference>
<gene>
    <name evidence="4" type="ORF">g.21138</name>
</gene>
<keyword evidence="1" id="KW-0677">Repeat</keyword>
<dbReference type="EMBL" id="GEBQ01025126">
    <property type="protein sequence ID" value="JAT14851.1"/>
    <property type="molecule type" value="Transcribed_RNA"/>
</dbReference>
<evidence type="ECO:0008006" key="5">
    <source>
        <dbReference type="Google" id="ProtNLM"/>
    </source>
</evidence>
<accession>A0A1B6KTX3</accession>
<organism evidence="4">
    <name type="scientific">Graphocephala atropunctata</name>
    <dbReference type="NCBI Taxonomy" id="36148"/>
    <lineage>
        <taxon>Eukaryota</taxon>
        <taxon>Metazoa</taxon>
        <taxon>Ecdysozoa</taxon>
        <taxon>Arthropoda</taxon>
        <taxon>Hexapoda</taxon>
        <taxon>Insecta</taxon>
        <taxon>Pterygota</taxon>
        <taxon>Neoptera</taxon>
        <taxon>Paraneoptera</taxon>
        <taxon>Hemiptera</taxon>
        <taxon>Auchenorrhyncha</taxon>
        <taxon>Membracoidea</taxon>
        <taxon>Cicadellidae</taxon>
        <taxon>Cicadellinae</taxon>
        <taxon>Cicadellini</taxon>
        <taxon>Graphocephala</taxon>
    </lineage>
</organism>
<feature type="compositionally biased region" description="Polar residues" evidence="3">
    <location>
        <begin position="160"/>
        <end position="171"/>
    </location>
</feature>
<protein>
    <recommendedName>
        <fullName evidence="5">WH2 domain-containing protein</fullName>
    </recommendedName>
</protein>
<proteinExistence type="predicted"/>
<feature type="region of interest" description="Disordered" evidence="3">
    <location>
        <begin position="105"/>
        <end position="171"/>
    </location>
</feature>
<keyword evidence="2" id="KW-0040">ANK repeat</keyword>
<feature type="compositionally biased region" description="Pro residues" evidence="3">
    <location>
        <begin position="136"/>
        <end position="151"/>
    </location>
</feature>
<dbReference type="PANTHER" id="PTHR24153">
    <property type="entry name" value="ESPIN"/>
    <property type="match status" value="1"/>
</dbReference>
<evidence type="ECO:0000256" key="2">
    <source>
        <dbReference type="ARBA" id="ARBA00023043"/>
    </source>
</evidence>
<reference evidence="4" key="1">
    <citation type="submission" date="2015-11" db="EMBL/GenBank/DDBJ databases">
        <title>De novo transcriptome assembly of four potential Pierce s Disease insect vectors from Arizona vineyards.</title>
        <authorList>
            <person name="Tassone E.E."/>
        </authorList>
    </citation>
    <scope>NUCLEOTIDE SEQUENCE</scope>
</reference>
<evidence type="ECO:0000256" key="1">
    <source>
        <dbReference type="ARBA" id="ARBA00022737"/>
    </source>
</evidence>
<dbReference type="AlphaFoldDB" id="A0A1B6KTX3"/>
<evidence type="ECO:0000313" key="4">
    <source>
        <dbReference type="EMBL" id="JAT14851.1"/>
    </source>
</evidence>
<feature type="compositionally biased region" description="Basic and acidic residues" evidence="3">
    <location>
        <begin position="26"/>
        <end position="39"/>
    </location>
</feature>
<sequence length="393" mass="42682">MSRTGPLAEEGVEHTTLRASSVSPPKADESPALETHDGATTETGGSGEAPHGGTGPNLVNKQMVLPFIPPKFPSSNGDDSDSLIKPSEYLRALGSKAPTLAPLALAPVTPRSGPDPLPTVHSFQGEDKTGSAVSVGPPPPPLPEPVTPPPTTRKADQPLGTISIQDLNSVQLRRTNKPLSKTMSAPLTSLTGPVEAPFQVAKQDLIEELKKSKDITGIKKMKVEKVKMEEQHEKELVTEITKQLSVDSFVEKIPEKDATGNPIPPWKRQMLAKKAAEKARKEMEEILVRQAEEKRLQSIPVWKRQLMQAKKPDEKQPTNYISQTNVEEMKAAPAIQIVENGPARENKENNKPVAVAVAVHKEAVVAITDDEPAQIIPWRAQLRKTNSTLNLLE</sequence>
<dbReference type="GO" id="GO:0051017">
    <property type="term" value="P:actin filament bundle assembly"/>
    <property type="evidence" value="ECO:0007669"/>
    <property type="project" value="TreeGrafter"/>
</dbReference>
<dbReference type="GO" id="GO:0051015">
    <property type="term" value="F:actin filament binding"/>
    <property type="evidence" value="ECO:0007669"/>
    <property type="project" value="TreeGrafter"/>
</dbReference>
<evidence type="ECO:0000256" key="3">
    <source>
        <dbReference type="SAM" id="MobiDB-lite"/>
    </source>
</evidence>
<dbReference type="InterPro" id="IPR052420">
    <property type="entry name" value="Espin/Espin-like"/>
</dbReference>
<name>A0A1B6KTX3_9HEMI</name>
<dbReference type="PANTHER" id="PTHR24153:SF8">
    <property type="entry name" value="FORKED, ISOFORM F"/>
    <property type="match status" value="1"/>
</dbReference>
<feature type="region of interest" description="Disordered" evidence="3">
    <location>
        <begin position="1"/>
        <end position="84"/>
    </location>
</feature>